<evidence type="ECO:0000256" key="3">
    <source>
        <dbReference type="ARBA" id="ARBA00019010"/>
    </source>
</evidence>
<gene>
    <name evidence="11" type="primary">ydiB</name>
    <name evidence="11" type="ORF">SAMEA104719789_00199</name>
</gene>
<comment type="similarity">
    <text evidence="2">Belongs to the TsaE family.</text>
</comment>
<dbReference type="GO" id="GO:0005737">
    <property type="term" value="C:cytoplasm"/>
    <property type="evidence" value="ECO:0007669"/>
    <property type="project" value="UniProtKB-SubCell"/>
</dbReference>
<evidence type="ECO:0000256" key="7">
    <source>
        <dbReference type="ARBA" id="ARBA00022741"/>
    </source>
</evidence>
<dbReference type="PANTHER" id="PTHR33540:SF2">
    <property type="entry name" value="TRNA THREONYLCARBAMOYLADENOSINE BIOSYNTHESIS PROTEIN TSAE"/>
    <property type="match status" value="1"/>
</dbReference>
<dbReference type="GO" id="GO:0002949">
    <property type="term" value="P:tRNA threonylcarbamoyladenosine modification"/>
    <property type="evidence" value="ECO:0007669"/>
    <property type="project" value="InterPro"/>
</dbReference>
<dbReference type="GO" id="GO:0005524">
    <property type="term" value="F:ATP binding"/>
    <property type="evidence" value="ECO:0007669"/>
    <property type="project" value="UniProtKB-KW"/>
</dbReference>
<evidence type="ECO:0000256" key="4">
    <source>
        <dbReference type="ARBA" id="ARBA00022490"/>
    </source>
</evidence>
<evidence type="ECO:0000256" key="6">
    <source>
        <dbReference type="ARBA" id="ARBA00022723"/>
    </source>
</evidence>
<comment type="subcellular location">
    <subcellularLocation>
        <location evidence="1">Cytoplasm</location>
    </subcellularLocation>
</comment>
<proteinExistence type="inferred from homology"/>
<keyword evidence="8" id="KW-0067">ATP-binding</keyword>
<dbReference type="RefSeq" id="WP_119057151.1">
    <property type="nucleotide sequence ID" value="NZ_UNSC01000001.1"/>
</dbReference>
<keyword evidence="7" id="KW-0547">Nucleotide-binding</keyword>
<organism evidence="11 12">
    <name type="scientific">Candidatus Ornithobacterium hominis</name>
    <dbReference type="NCBI Taxonomy" id="2497989"/>
    <lineage>
        <taxon>Bacteria</taxon>
        <taxon>Pseudomonadati</taxon>
        <taxon>Bacteroidota</taxon>
        <taxon>Flavobacteriia</taxon>
        <taxon>Flavobacteriales</taxon>
        <taxon>Weeksellaceae</taxon>
        <taxon>Ornithobacterium</taxon>
    </lineage>
</organism>
<dbReference type="Pfam" id="PF02367">
    <property type="entry name" value="TsaE"/>
    <property type="match status" value="1"/>
</dbReference>
<keyword evidence="9" id="KW-0460">Magnesium</keyword>
<keyword evidence="12" id="KW-1185">Reference proteome</keyword>
<dbReference type="InterPro" id="IPR027417">
    <property type="entry name" value="P-loop_NTPase"/>
</dbReference>
<evidence type="ECO:0000256" key="10">
    <source>
        <dbReference type="ARBA" id="ARBA00032441"/>
    </source>
</evidence>
<dbReference type="GO" id="GO:0046872">
    <property type="term" value="F:metal ion binding"/>
    <property type="evidence" value="ECO:0007669"/>
    <property type="project" value="UniProtKB-KW"/>
</dbReference>
<evidence type="ECO:0000313" key="12">
    <source>
        <dbReference type="Proteomes" id="UP000262142"/>
    </source>
</evidence>
<dbReference type="OrthoDB" id="9815896at2"/>
<accession>A0A383TVT2</accession>
<reference evidence="11 12" key="1">
    <citation type="submission" date="2018-09" db="EMBL/GenBank/DDBJ databases">
        <authorList>
            <consortium name="Pathogen Informatics"/>
        </authorList>
    </citation>
    <scope>NUCLEOTIDE SEQUENCE [LARGE SCALE GENOMIC DNA]</scope>
    <source>
        <strain evidence="11 12">OH-22767</strain>
    </source>
</reference>
<keyword evidence="4" id="KW-0963">Cytoplasm</keyword>
<dbReference type="AlphaFoldDB" id="A0A383TVT2"/>
<dbReference type="Gene3D" id="3.40.50.300">
    <property type="entry name" value="P-loop containing nucleotide triphosphate hydrolases"/>
    <property type="match status" value="1"/>
</dbReference>
<dbReference type="InterPro" id="IPR003442">
    <property type="entry name" value="T6A_TsaE"/>
</dbReference>
<keyword evidence="5" id="KW-0819">tRNA processing</keyword>
<dbReference type="NCBIfam" id="TIGR00150">
    <property type="entry name" value="T6A_YjeE"/>
    <property type="match status" value="1"/>
</dbReference>
<dbReference type="PANTHER" id="PTHR33540">
    <property type="entry name" value="TRNA THREONYLCARBAMOYLADENOSINE BIOSYNTHESIS PROTEIN TSAE"/>
    <property type="match status" value="1"/>
</dbReference>
<evidence type="ECO:0000256" key="1">
    <source>
        <dbReference type="ARBA" id="ARBA00004496"/>
    </source>
</evidence>
<evidence type="ECO:0000256" key="5">
    <source>
        <dbReference type="ARBA" id="ARBA00022694"/>
    </source>
</evidence>
<sequence>MRWEVTNENQLREIAQILHKQLRFPVILFQGEMGAGKTTFIKYLVEAMGGQELVNSPTFSLVNEYETDHGRVFHFDFYRIESEEEAFDMGAEEYFYSGNFCFIEWPERVKNLLPKECHCVSIATENTKRIINLER</sequence>
<evidence type="ECO:0000256" key="9">
    <source>
        <dbReference type="ARBA" id="ARBA00022842"/>
    </source>
</evidence>
<evidence type="ECO:0000256" key="2">
    <source>
        <dbReference type="ARBA" id="ARBA00007599"/>
    </source>
</evidence>
<dbReference type="EMBL" id="UNSC01000001">
    <property type="protein sequence ID" value="SZD71106.1"/>
    <property type="molecule type" value="Genomic_DNA"/>
</dbReference>
<evidence type="ECO:0000256" key="8">
    <source>
        <dbReference type="ARBA" id="ARBA00022840"/>
    </source>
</evidence>
<keyword evidence="6" id="KW-0479">Metal-binding</keyword>
<name>A0A383TVT2_9FLAO</name>
<dbReference type="Proteomes" id="UP000262142">
    <property type="component" value="Unassembled WGS sequence"/>
</dbReference>
<dbReference type="SUPFAM" id="SSF52540">
    <property type="entry name" value="P-loop containing nucleoside triphosphate hydrolases"/>
    <property type="match status" value="1"/>
</dbReference>
<protein>
    <recommendedName>
        <fullName evidence="3">tRNA threonylcarbamoyladenosine biosynthesis protein TsaE</fullName>
    </recommendedName>
    <alternativeName>
        <fullName evidence="10">t(6)A37 threonylcarbamoyladenosine biosynthesis protein TsaE</fullName>
    </alternativeName>
</protein>
<evidence type="ECO:0000313" key="11">
    <source>
        <dbReference type="EMBL" id="SZD71106.1"/>
    </source>
</evidence>